<gene>
    <name evidence="5" type="ORF">FLK61_38180</name>
</gene>
<dbReference type="Pfam" id="PF02779">
    <property type="entry name" value="Transket_pyr"/>
    <property type="match status" value="1"/>
</dbReference>
<dbReference type="KEGG" id="psua:FLK61_38180"/>
<dbReference type="Pfam" id="PF02780">
    <property type="entry name" value="Transketolase_C"/>
    <property type="match status" value="1"/>
</dbReference>
<dbReference type="AlphaFoldDB" id="A0A859FI16"/>
<dbReference type="Proteomes" id="UP000318138">
    <property type="component" value="Chromosome"/>
</dbReference>
<keyword evidence="2" id="KW-0560">Oxidoreductase</keyword>
<feature type="domain" description="Transketolase-like pyrimidine-binding" evidence="4">
    <location>
        <begin position="4"/>
        <end position="179"/>
    </location>
</feature>
<dbReference type="GO" id="GO:0016491">
    <property type="term" value="F:oxidoreductase activity"/>
    <property type="evidence" value="ECO:0007669"/>
    <property type="project" value="UniProtKB-KW"/>
</dbReference>
<dbReference type="CDD" id="cd07036">
    <property type="entry name" value="TPP_PYR_E1-PDHc-beta_like"/>
    <property type="match status" value="1"/>
</dbReference>
<dbReference type="SUPFAM" id="SSF52922">
    <property type="entry name" value="TK C-terminal domain-like"/>
    <property type="match status" value="1"/>
</dbReference>
<comment type="cofactor">
    <cofactor evidence="1">
        <name>thiamine diphosphate</name>
        <dbReference type="ChEBI" id="CHEBI:58937"/>
    </cofactor>
</comment>
<dbReference type="RefSeq" id="WP_176010437.1">
    <property type="nucleotide sequence ID" value="NZ_CP041372.2"/>
</dbReference>
<dbReference type="InterPro" id="IPR009014">
    <property type="entry name" value="Transketo_C/PFOR_II"/>
</dbReference>
<evidence type="ECO:0000256" key="3">
    <source>
        <dbReference type="ARBA" id="ARBA00023052"/>
    </source>
</evidence>
<dbReference type="PANTHER" id="PTHR43257:SF2">
    <property type="entry name" value="PYRUVATE DEHYDROGENASE E1 COMPONENT SUBUNIT BETA"/>
    <property type="match status" value="1"/>
</dbReference>
<dbReference type="InterPro" id="IPR033248">
    <property type="entry name" value="Transketolase_C"/>
</dbReference>
<dbReference type="SMART" id="SM00861">
    <property type="entry name" value="Transket_pyr"/>
    <property type="match status" value="1"/>
</dbReference>
<dbReference type="PANTHER" id="PTHR43257">
    <property type="entry name" value="PYRUVATE DEHYDROGENASE E1 COMPONENT BETA SUBUNIT"/>
    <property type="match status" value="1"/>
</dbReference>
<dbReference type="FunFam" id="3.40.50.970:FF:000001">
    <property type="entry name" value="Pyruvate dehydrogenase E1 beta subunit"/>
    <property type="match status" value="1"/>
</dbReference>
<evidence type="ECO:0000313" key="6">
    <source>
        <dbReference type="Proteomes" id="UP000318138"/>
    </source>
</evidence>
<proteinExistence type="predicted"/>
<dbReference type="EMBL" id="CP041372">
    <property type="protein sequence ID" value="QKS72460.1"/>
    <property type="molecule type" value="Genomic_DNA"/>
</dbReference>
<evidence type="ECO:0000256" key="1">
    <source>
        <dbReference type="ARBA" id="ARBA00001964"/>
    </source>
</evidence>
<keyword evidence="3" id="KW-0786">Thiamine pyrophosphate</keyword>
<sequence>MREITYLEAVREAISQEMRANEDVFMLGEDIGVYGGAFGVSRGMIEEFGPERIRNTPISEAAISGTAVGAALTGMRPILELQFSDFITIAMDNLVNQAAKIRYMYGGKGSVPLVVRTPSGSGTGAAAQHSQSLEAWMAHVPGLKVVQPSSAADAKGLLKAAIDDPNPVIFYEHKLLYKTSEHVPEEPYSIPLGKADVKREGKDVTIVATAIMVHRALEAAEKLAADGIEVEVIDPRTLVPLDTETIIDSVKKTGRVVIAHEAVKRGGFGGEIAATIAESDAFDFLDAPIRRLGAEAVPIPYNPTLEKATVPSVESIVEAVKHTLPASFKKGRELHA</sequence>
<dbReference type="SUPFAM" id="SSF52518">
    <property type="entry name" value="Thiamin diphosphate-binding fold (THDP-binding)"/>
    <property type="match status" value="1"/>
</dbReference>
<name>A0A859FI16_9BACI</name>
<reference evidence="6" key="1">
    <citation type="submission" date="2019-07" db="EMBL/GenBank/DDBJ databases">
        <title>Bacillus alkalisoli sp. nov. isolated from saline soil.</title>
        <authorList>
            <person name="Sun J.-Q."/>
            <person name="Xu L."/>
        </authorList>
    </citation>
    <scope>NUCLEOTIDE SEQUENCE [LARGE SCALE GENOMIC DNA]</scope>
    <source>
        <strain evidence="6">M4U3P1</strain>
    </source>
</reference>
<dbReference type="InterPro" id="IPR029061">
    <property type="entry name" value="THDP-binding"/>
</dbReference>
<dbReference type="Gene3D" id="3.40.50.970">
    <property type="match status" value="1"/>
</dbReference>
<organism evidence="5 6">
    <name type="scientific">Paenalkalicoccus suaedae</name>
    <dbReference type="NCBI Taxonomy" id="2592382"/>
    <lineage>
        <taxon>Bacteria</taxon>
        <taxon>Bacillati</taxon>
        <taxon>Bacillota</taxon>
        <taxon>Bacilli</taxon>
        <taxon>Bacillales</taxon>
        <taxon>Bacillaceae</taxon>
        <taxon>Paenalkalicoccus</taxon>
    </lineage>
</organism>
<protein>
    <submittedName>
        <fullName evidence="5">Alpha-ketoacid dehydrogenase subunit beta</fullName>
    </submittedName>
</protein>
<accession>A0A859FI16</accession>
<dbReference type="InterPro" id="IPR005475">
    <property type="entry name" value="Transketolase-like_Pyr-bd"/>
</dbReference>
<evidence type="ECO:0000313" key="5">
    <source>
        <dbReference type="EMBL" id="QKS72460.1"/>
    </source>
</evidence>
<dbReference type="Gene3D" id="3.40.50.920">
    <property type="match status" value="1"/>
</dbReference>
<dbReference type="FunFam" id="3.40.50.920:FF:000001">
    <property type="entry name" value="Pyruvate dehydrogenase E1 beta subunit"/>
    <property type="match status" value="1"/>
</dbReference>
<evidence type="ECO:0000256" key="2">
    <source>
        <dbReference type="ARBA" id="ARBA00023002"/>
    </source>
</evidence>
<keyword evidence="6" id="KW-1185">Reference proteome</keyword>
<dbReference type="NCBIfam" id="NF006667">
    <property type="entry name" value="PRK09212.1"/>
    <property type="match status" value="1"/>
</dbReference>
<evidence type="ECO:0000259" key="4">
    <source>
        <dbReference type="SMART" id="SM00861"/>
    </source>
</evidence>